<proteinExistence type="predicted"/>
<dbReference type="AlphaFoldDB" id="A0AAD8E9I8"/>
<comment type="caution">
    <text evidence="1">The sequence shown here is derived from an EMBL/GenBank/DDBJ whole genome shotgun (WGS) entry which is preliminary data.</text>
</comment>
<protein>
    <submittedName>
        <fullName evidence="1">Uncharacterized protein</fullName>
    </submittedName>
</protein>
<reference evidence="1" key="1">
    <citation type="journal article" date="2023" name="IScience">
        <title>Live-bearing cockroach genome reveals convergent evolutionary mechanisms linked to viviparity in insects and beyond.</title>
        <authorList>
            <person name="Fouks B."/>
            <person name="Harrison M.C."/>
            <person name="Mikhailova A.A."/>
            <person name="Marchal E."/>
            <person name="English S."/>
            <person name="Carruthers M."/>
            <person name="Jennings E.C."/>
            <person name="Chiamaka E.L."/>
            <person name="Frigard R.A."/>
            <person name="Pippel M."/>
            <person name="Attardo G.M."/>
            <person name="Benoit J.B."/>
            <person name="Bornberg-Bauer E."/>
            <person name="Tobe S.S."/>
        </authorList>
    </citation>
    <scope>NUCLEOTIDE SEQUENCE</scope>
    <source>
        <strain evidence="1">Stay&amp;Tobe</strain>
    </source>
</reference>
<gene>
    <name evidence="1" type="ORF">L9F63_003528</name>
</gene>
<organism evidence="1 2">
    <name type="scientific">Diploptera punctata</name>
    <name type="common">Pacific beetle cockroach</name>
    <dbReference type="NCBI Taxonomy" id="6984"/>
    <lineage>
        <taxon>Eukaryota</taxon>
        <taxon>Metazoa</taxon>
        <taxon>Ecdysozoa</taxon>
        <taxon>Arthropoda</taxon>
        <taxon>Hexapoda</taxon>
        <taxon>Insecta</taxon>
        <taxon>Pterygota</taxon>
        <taxon>Neoptera</taxon>
        <taxon>Polyneoptera</taxon>
        <taxon>Dictyoptera</taxon>
        <taxon>Blattodea</taxon>
        <taxon>Blaberoidea</taxon>
        <taxon>Blaberidae</taxon>
        <taxon>Diplopterinae</taxon>
        <taxon>Diploptera</taxon>
    </lineage>
</organism>
<evidence type="ECO:0000313" key="2">
    <source>
        <dbReference type="Proteomes" id="UP001233999"/>
    </source>
</evidence>
<reference evidence="1" key="2">
    <citation type="submission" date="2023-05" db="EMBL/GenBank/DDBJ databases">
        <authorList>
            <person name="Fouks B."/>
        </authorList>
    </citation>
    <scope>NUCLEOTIDE SEQUENCE</scope>
    <source>
        <strain evidence="1">Stay&amp;Tobe</strain>
        <tissue evidence="1">Testes</tissue>
    </source>
</reference>
<keyword evidence="2" id="KW-1185">Reference proteome</keyword>
<sequence length="91" mass="11010">KCWKCCPPAVKQALYRVNTFRLTRLMIFVVNVPNFRQFRLIFLRHKIVDCRSGRRLGMLKYITTPVSYFHEKKKKKEQQLRKYANFLASNQ</sequence>
<feature type="non-terminal residue" evidence="1">
    <location>
        <position position="91"/>
    </location>
</feature>
<evidence type="ECO:0000313" key="1">
    <source>
        <dbReference type="EMBL" id="KAJ9582133.1"/>
    </source>
</evidence>
<accession>A0AAD8E9I8</accession>
<dbReference type="Proteomes" id="UP001233999">
    <property type="component" value="Unassembled WGS sequence"/>
</dbReference>
<dbReference type="EMBL" id="JASPKZ010007825">
    <property type="protein sequence ID" value="KAJ9582133.1"/>
    <property type="molecule type" value="Genomic_DNA"/>
</dbReference>
<feature type="non-terminal residue" evidence="1">
    <location>
        <position position="1"/>
    </location>
</feature>
<name>A0AAD8E9I8_DIPPU</name>